<dbReference type="Gene3D" id="3.40.33.10">
    <property type="entry name" value="CAP"/>
    <property type="match status" value="1"/>
</dbReference>
<protein>
    <recommendedName>
        <fullName evidence="2">SCP domain-containing protein</fullName>
    </recommendedName>
</protein>
<evidence type="ECO:0000313" key="4">
    <source>
        <dbReference type="Proteomes" id="UP000822688"/>
    </source>
</evidence>
<dbReference type="PRINTS" id="PR00837">
    <property type="entry name" value="V5TPXLIKE"/>
</dbReference>
<dbReference type="EMBL" id="CM026427">
    <property type="protein sequence ID" value="KAG0570887.1"/>
    <property type="molecule type" value="Genomic_DNA"/>
</dbReference>
<dbReference type="OrthoDB" id="337038at2759"/>
<dbReference type="SMART" id="SM00198">
    <property type="entry name" value="SCP"/>
    <property type="match status" value="1"/>
</dbReference>
<dbReference type="Proteomes" id="UP000822688">
    <property type="component" value="Chromosome 6"/>
</dbReference>
<dbReference type="InterPro" id="IPR018244">
    <property type="entry name" value="Allrgn_V5/Tpx1_CS"/>
</dbReference>
<gene>
    <name evidence="3" type="ORF">KC19_6G195100</name>
</gene>
<keyword evidence="1" id="KW-0732">Signal</keyword>
<dbReference type="PANTHER" id="PTHR10334">
    <property type="entry name" value="CYSTEINE-RICH SECRETORY PROTEIN-RELATED"/>
    <property type="match status" value="1"/>
</dbReference>
<dbReference type="InterPro" id="IPR001283">
    <property type="entry name" value="CRISP-related"/>
</dbReference>
<feature type="chain" id="PRO_5035857120" description="SCP domain-containing protein" evidence="1">
    <location>
        <begin position="27"/>
        <end position="160"/>
    </location>
</feature>
<dbReference type="InterPro" id="IPR014044">
    <property type="entry name" value="CAP_dom"/>
</dbReference>
<dbReference type="InterPro" id="IPR035940">
    <property type="entry name" value="CAP_sf"/>
</dbReference>
<feature type="signal peptide" evidence="1">
    <location>
        <begin position="1"/>
        <end position="26"/>
    </location>
</feature>
<dbReference type="PROSITE" id="PS01009">
    <property type="entry name" value="CRISP_1"/>
    <property type="match status" value="1"/>
</dbReference>
<dbReference type="Pfam" id="PF00188">
    <property type="entry name" value="CAP"/>
    <property type="match status" value="1"/>
</dbReference>
<proteinExistence type="predicted"/>
<keyword evidence="4" id="KW-1185">Reference proteome</keyword>
<accession>A0A8T0HJB5</accession>
<dbReference type="SUPFAM" id="SSF55797">
    <property type="entry name" value="PR-1-like"/>
    <property type="match status" value="1"/>
</dbReference>
<reference evidence="3 4" key="1">
    <citation type="submission" date="2020-06" db="EMBL/GenBank/DDBJ databases">
        <title>WGS assembly of Ceratodon purpureus strain R40.</title>
        <authorList>
            <person name="Carey S.B."/>
            <person name="Jenkins J."/>
            <person name="Shu S."/>
            <person name="Lovell J.T."/>
            <person name="Sreedasyam A."/>
            <person name="Maumus F."/>
            <person name="Tiley G.P."/>
            <person name="Fernandez-Pozo N."/>
            <person name="Barry K."/>
            <person name="Chen C."/>
            <person name="Wang M."/>
            <person name="Lipzen A."/>
            <person name="Daum C."/>
            <person name="Saski C.A."/>
            <person name="Payton A.C."/>
            <person name="Mcbreen J.C."/>
            <person name="Conrad R.E."/>
            <person name="Kollar L.M."/>
            <person name="Olsson S."/>
            <person name="Huttunen S."/>
            <person name="Landis J.B."/>
            <person name="Wickett N.J."/>
            <person name="Johnson M.G."/>
            <person name="Rensing S.A."/>
            <person name="Grimwood J."/>
            <person name="Schmutz J."/>
            <person name="Mcdaniel S.F."/>
        </authorList>
    </citation>
    <scope>NUCLEOTIDE SEQUENCE [LARGE SCALE GENOMIC DNA]</scope>
    <source>
        <strain evidence="3 4">R40</strain>
    </source>
</reference>
<feature type="domain" description="SCP" evidence="2">
    <location>
        <begin position="29"/>
        <end position="156"/>
    </location>
</feature>
<name>A0A8T0HJB5_CERPU</name>
<organism evidence="3 4">
    <name type="scientific">Ceratodon purpureus</name>
    <name type="common">Fire moss</name>
    <name type="synonym">Dicranum purpureum</name>
    <dbReference type="NCBI Taxonomy" id="3225"/>
    <lineage>
        <taxon>Eukaryota</taxon>
        <taxon>Viridiplantae</taxon>
        <taxon>Streptophyta</taxon>
        <taxon>Embryophyta</taxon>
        <taxon>Bryophyta</taxon>
        <taxon>Bryophytina</taxon>
        <taxon>Bryopsida</taxon>
        <taxon>Dicranidae</taxon>
        <taxon>Pseudoditrichales</taxon>
        <taxon>Ditrichaceae</taxon>
        <taxon>Ceratodon</taxon>
    </lineage>
</organism>
<dbReference type="AlphaFoldDB" id="A0A8T0HJB5"/>
<sequence length="160" mass="16789">MAVQCSARYVVVAVVTIAAILTVSQAQAPDQATYLAAHNAARSELNVGLVPLVWNDAAYAVAASWAAGCQFDHNANRGNYGENIAWGTSLTATGAMKSWVAEKAKYDYATNTCSAVCGHYTQIVWNTTTSVGCASADCGTSIFHVCDYSPPGNVGNDPPY</sequence>
<comment type="caution">
    <text evidence="3">The sequence shown here is derived from an EMBL/GenBank/DDBJ whole genome shotgun (WGS) entry which is preliminary data.</text>
</comment>
<evidence type="ECO:0000313" key="3">
    <source>
        <dbReference type="EMBL" id="KAG0570887.1"/>
    </source>
</evidence>
<dbReference type="GO" id="GO:0005576">
    <property type="term" value="C:extracellular region"/>
    <property type="evidence" value="ECO:0007669"/>
    <property type="project" value="InterPro"/>
</dbReference>
<evidence type="ECO:0000259" key="2">
    <source>
        <dbReference type="SMART" id="SM00198"/>
    </source>
</evidence>
<evidence type="ECO:0000256" key="1">
    <source>
        <dbReference type="SAM" id="SignalP"/>
    </source>
</evidence>